<dbReference type="Proteomes" id="UP000036471">
    <property type="component" value="Unassembled WGS sequence"/>
</dbReference>
<protein>
    <submittedName>
        <fullName evidence="1">Uncharacterized protein</fullName>
    </submittedName>
</protein>
<accession>A0ABR5HFM2</accession>
<keyword evidence="2" id="KW-1185">Reference proteome</keyword>
<organism evidence="1 2">
    <name type="scientific">Methylobacterium indicum</name>
    <dbReference type="NCBI Taxonomy" id="1775910"/>
    <lineage>
        <taxon>Bacteria</taxon>
        <taxon>Pseudomonadati</taxon>
        <taxon>Pseudomonadota</taxon>
        <taxon>Alphaproteobacteria</taxon>
        <taxon>Hyphomicrobiales</taxon>
        <taxon>Methylobacteriaceae</taxon>
        <taxon>Methylobacterium</taxon>
    </lineage>
</organism>
<evidence type="ECO:0000313" key="2">
    <source>
        <dbReference type="Proteomes" id="UP000036471"/>
    </source>
</evidence>
<proteinExistence type="predicted"/>
<evidence type="ECO:0000313" key="1">
    <source>
        <dbReference type="EMBL" id="KMO25043.1"/>
    </source>
</evidence>
<sequence length="156" mass="16975">MGVVSDVSGLTAMLKPTEAGHSVIDALRSANERILRPASEMELADELEDEPAPRRAVPQEPVTEVGLPILHIDTKGQKVIGPLGTWGGCSPIVLTVMARLADGNLYGQPVLQKLAGFARPETFDTVLKRWRDELREIGVEMFVGPAGIRLQRQEIV</sequence>
<comment type="caution">
    <text evidence="1">The sequence shown here is derived from an EMBL/GenBank/DDBJ whole genome shotgun (WGS) entry which is preliminary data.</text>
</comment>
<name>A0ABR5HFM2_9HYPH</name>
<gene>
    <name evidence="1" type="ORF">QR79_09710</name>
</gene>
<reference evidence="1 2" key="1">
    <citation type="submission" date="2014-11" db="EMBL/GenBank/DDBJ databases">
        <title>Comparative genomics of Methylobacterium species.</title>
        <authorList>
            <person name="Chaudhry V."/>
            <person name="Patil P.B."/>
        </authorList>
    </citation>
    <scope>NUCLEOTIDE SEQUENCE [LARGE SCALE GENOMIC DNA]</scope>
    <source>
        <strain evidence="1 2">SE3.6</strain>
    </source>
</reference>
<dbReference type="EMBL" id="JTHG01000066">
    <property type="protein sequence ID" value="KMO25043.1"/>
    <property type="molecule type" value="Genomic_DNA"/>
</dbReference>